<evidence type="ECO:0000259" key="10">
    <source>
        <dbReference type="PROSITE" id="PS51918"/>
    </source>
</evidence>
<dbReference type="SUPFAM" id="SSF102114">
    <property type="entry name" value="Radical SAM enzymes"/>
    <property type="match status" value="1"/>
</dbReference>
<dbReference type="SMART" id="SM00729">
    <property type="entry name" value="Elp3"/>
    <property type="match status" value="1"/>
</dbReference>
<dbReference type="InterPro" id="IPR020612">
    <property type="entry name" value="Methylthiotransferase_CS"/>
</dbReference>
<dbReference type="Gene3D" id="3.40.50.12160">
    <property type="entry name" value="Methylthiotransferase, N-terminal domain"/>
    <property type="match status" value="1"/>
</dbReference>
<dbReference type="Pfam" id="PF04055">
    <property type="entry name" value="Radical_SAM"/>
    <property type="match status" value="1"/>
</dbReference>
<dbReference type="PANTHER" id="PTHR43837">
    <property type="entry name" value="RIBOSOMAL PROTEIN S12 METHYLTHIOTRANSFERASE RIMO"/>
    <property type="match status" value="1"/>
</dbReference>
<dbReference type="InterPro" id="IPR005839">
    <property type="entry name" value="Methylthiotransferase"/>
</dbReference>
<evidence type="ECO:0000256" key="4">
    <source>
        <dbReference type="ARBA" id="ARBA00022679"/>
    </source>
</evidence>
<dbReference type="NCBIfam" id="TIGR01579">
    <property type="entry name" value="MiaB-like-C"/>
    <property type="match status" value="1"/>
</dbReference>
<dbReference type="InterPro" id="IPR038135">
    <property type="entry name" value="Methylthiotransferase_N_sf"/>
</dbReference>
<dbReference type="Gene3D" id="3.80.30.20">
    <property type="entry name" value="tm_1862 like domain"/>
    <property type="match status" value="1"/>
</dbReference>
<sequence>MKIAFLTLGCKVNSYETEKMKTQFETEGYEIVSFSEKADVYVVNTCTVTNIADRKSRKMLHRARRMNPDAVVVAAGCYVDSARQKGEEDESVDLFIGNEDKEIMISKVEKIMEKRGILNKENCPGHSVGEMSEKAEQELHTRAYIKIQNGCNQYCSYCIIPYVRGKLESRTEEDILSETKKLAAAGFHEIVLTGIHLSSFGVDREFKKTDANSFVKLQGKYLLELLQKMAQVSGIERLRLGSLEPRIITEEFVKKLAEIPEVCPHFHLSLQSGCDATLKRMNRHYSSQEYLQGVEILRKYFKDPAITTDIIVGFPGETEEEFKTTCDFAKKVSFAQIHVFKYSRRHGTVADRMEDQVDEQVKNSRSDRLLAIEAELEKQYQQKFPDQTQKVLIEEPVLIEGTKYLVGYNERYVRIAVPYEKGVSDESLCNSLIDVHINGSLEGDILLGKRERACNL</sequence>
<dbReference type="SFLD" id="SFLDF00295">
    <property type="entry name" value="threonylcarbamoyladenosine_tRN"/>
    <property type="match status" value="1"/>
</dbReference>
<evidence type="ECO:0000259" key="9">
    <source>
        <dbReference type="PROSITE" id="PS51449"/>
    </source>
</evidence>
<feature type="domain" description="MTTase N-terminal" evidence="9">
    <location>
        <begin position="1"/>
        <end position="113"/>
    </location>
</feature>
<dbReference type="InterPro" id="IPR007197">
    <property type="entry name" value="rSAM"/>
</dbReference>
<dbReference type="NCBIfam" id="TIGR00089">
    <property type="entry name" value="MiaB/RimO family radical SAM methylthiotransferase"/>
    <property type="match status" value="1"/>
</dbReference>
<evidence type="ECO:0000256" key="5">
    <source>
        <dbReference type="ARBA" id="ARBA00022691"/>
    </source>
</evidence>
<evidence type="ECO:0000256" key="7">
    <source>
        <dbReference type="ARBA" id="ARBA00023004"/>
    </source>
</evidence>
<dbReference type="Pfam" id="PF00919">
    <property type="entry name" value="UPF0004"/>
    <property type="match status" value="1"/>
</dbReference>
<dbReference type="PANTHER" id="PTHR43837:SF1">
    <property type="entry name" value="RIBOSOMAL PROTEIN US12 METHYLTHIOTRANSFERASE RIMO"/>
    <property type="match status" value="1"/>
</dbReference>
<gene>
    <name evidence="11" type="primary">mtaB</name>
    <name evidence="11" type="ORF">H8704_01330</name>
</gene>
<dbReference type="EMBL" id="JACRSX010000001">
    <property type="protein sequence ID" value="MBC8561286.1"/>
    <property type="molecule type" value="Genomic_DNA"/>
</dbReference>
<keyword evidence="6" id="KW-0479">Metal-binding</keyword>
<keyword evidence="12" id="KW-1185">Reference proteome</keyword>
<dbReference type="InterPro" id="IPR013848">
    <property type="entry name" value="Methylthiotransferase_N"/>
</dbReference>
<organism evidence="11 12">
    <name type="scientific">Jutongia huaianensis</name>
    <dbReference type="NCBI Taxonomy" id="2763668"/>
    <lineage>
        <taxon>Bacteria</taxon>
        <taxon>Bacillati</taxon>
        <taxon>Bacillota</taxon>
        <taxon>Clostridia</taxon>
        <taxon>Lachnospirales</taxon>
        <taxon>Lachnospiraceae</taxon>
        <taxon>Jutongia</taxon>
    </lineage>
</organism>
<dbReference type="InterPro" id="IPR023404">
    <property type="entry name" value="rSAM_horseshoe"/>
</dbReference>
<dbReference type="PROSITE" id="PS01278">
    <property type="entry name" value="MTTASE_RADICAL"/>
    <property type="match status" value="1"/>
</dbReference>
<evidence type="ECO:0000256" key="6">
    <source>
        <dbReference type="ARBA" id="ARBA00022723"/>
    </source>
</evidence>
<dbReference type="SFLD" id="SFLDS00029">
    <property type="entry name" value="Radical_SAM"/>
    <property type="match status" value="1"/>
</dbReference>
<dbReference type="InterPro" id="IPR006467">
    <property type="entry name" value="MiaB-like_bact"/>
</dbReference>
<keyword evidence="3" id="KW-0963">Cytoplasm</keyword>
<name>A0ABR7MY26_9FIRM</name>
<dbReference type="SFLD" id="SFLDG01061">
    <property type="entry name" value="methylthiotransferase"/>
    <property type="match status" value="1"/>
</dbReference>
<reference evidence="11 12" key="1">
    <citation type="submission" date="2020-08" db="EMBL/GenBank/DDBJ databases">
        <title>Genome public.</title>
        <authorList>
            <person name="Liu C."/>
            <person name="Sun Q."/>
        </authorList>
    </citation>
    <scope>NUCLEOTIDE SEQUENCE [LARGE SCALE GENOMIC DNA]</scope>
    <source>
        <strain evidence="11 12">NSJ-37</strain>
    </source>
</reference>
<dbReference type="PROSITE" id="PS51449">
    <property type="entry name" value="MTTASE_N"/>
    <property type="match status" value="1"/>
</dbReference>
<keyword evidence="5" id="KW-0949">S-adenosyl-L-methionine</keyword>
<proteinExistence type="predicted"/>
<evidence type="ECO:0000256" key="1">
    <source>
        <dbReference type="ARBA" id="ARBA00001966"/>
    </source>
</evidence>
<accession>A0ABR7MY26</accession>
<feature type="domain" description="Radical SAM core" evidence="10">
    <location>
        <begin position="137"/>
        <end position="381"/>
    </location>
</feature>
<dbReference type="RefSeq" id="WP_249296992.1">
    <property type="nucleotide sequence ID" value="NZ_JACRSX010000001.1"/>
</dbReference>
<dbReference type="InterPro" id="IPR034557">
    <property type="entry name" value="ThrcA_tRNA_MEthiotransferase"/>
</dbReference>
<evidence type="ECO:0000256" key="8">
    <source>
        <dbReference type="ARBA" id="ARBA00023014"/>
    </source>
</evidence>
<keyword evidence="2" id="KW-0004">4Fe-4S</keyword>
<comment type="cofactor">
    <cofactor evidence="1">
        <name>[4Fe-4S] cluster</name>
        <dbReference type="ChEBI" id="CHEBI:49883"/>
    </cofactor>
</comment>
<dbReference type="PROSITE" id="PS51918">
    <property type="entry name" value="RADICAL_SAM"/>
    <property type="match status" value="1"/>
</dbReference>
<comment type="caution">
    <text evidence="11">The sequence shown here is derived from an EMBL/GenBank/DDBJ whole genome shotgun (WGS) entry which is preliminary data.</text>
</comment>
<protein>
    <submittedName>
        <fullName evidence="11">tRNA (N(6)-L-threonylcarbamoyladenosine(37)-C(2))-methylthiotransferase MtaB</fullName>
    </submittedName>
</protein>
<dbReference type="InterPro" id="IPR006638">
    <property type="entry name" value="Elp3/MiaA/NifB-like_rSAM"/>
</dbReference>
<dbReference type="Proteomes" id="UP000606193">
    <property type="component" value="Unassembled WGS sequence"/>
</dbReference>
<evidence type="ECO:0000256" key="2">
    <source>
        <dbReference type="ARBA" id="ARBA00022485"/>
    </source>
</evidence>
<keyword evidence="8" id="KW-0411">Iron-sulfur</keyword>
<dbReference type="InterPro" id="IPR005840">
    <property type="entry name" value="Ribosomal_uS12_MeSTrfase_RimO"/>
</dbReference>
<evidence type="ECO:0000256" key="3">
    <source>
        <dbReference type="ARBA" id="ARBA00022490"/>
    </source>
</evidence>
<keyword evidence="7" id="KW-0408">Iron</keyword>
<keyword evidence="4" id="KW-0808">Transferase</keyword>
<evidence type="ECO:0000313" key="11">
    <source>
        <dbReference type="EMBL" id="MBC8561286.1"/>
    </source>
</evidence>
<evidence type="ECO:0000313" key="12">
    <source>
        <dbReference type="Proteomes" id="UP000606193"/>
    </source>
</evidence>
<dbReference type="InterPro" id="IPR058240">
    <property type="entry name" value="rSAM_sf"/>
</dbReference>
<dbReference type="SFLD" id="SFLDG01082">
    <property type="entry name" value="B12-binding_domain_containing"/>
    <property type="match status" value="1"/>
</dbReference>